<keyword evidence="5" id="KW-0378">Hydrolase</keyword>
<dbReference type="Proteomes" id="UP000050794">
    <property type="component" value="Unassembled WGS sequence"/>
</dbReference>
<evidence type="ECO:0000256" key="5">
    <source>
        <dbReference type="ARBA" id="ARBA00022801"/>
    </source>
</evidence>
<dbReference type="EMBL" id="UYWY01020222">
    <property type="protein sequence ID" value="VDM40918.1"/>
    <property type="molecule type" value="Genomic_DNA"/>
</dbReference>
<proteinExistence type="predicted"/>
<dbReference type="AlphaFoldDB" id="A0A183UM77"/>
<dbReference type="Pfam" id="PF17917">
    <property type="entry name" value="RT_RNaseH"/>
    <property type="match status" value="1"/>
</dbReference>
<dbReference type="WBParaSite" id="TCNE_0000959701-mRNA-1">
    <property type="protein sequence ID" value="TCNE_0000959701-mRNA-1"/>
    <property type="gene ID" value="TCNE_0000959701"/>
</dbReference>
<dbReference type="PANTHER" id="PTHR37984">
    <property type="entry name" value="PROTEIN CBG26694"/>
    <property type="match status" value="1"/>
</dbReference>
<dbReference type="InterPro" id="IPR043502">
    <property type="entry name" value="DNA/RNA_pol_sf"/>
</dbReference>
<evidence type="ECO:0000256" key="6">
    <source>
        <dbReference type="ARBA" id="ARBA00022918"/>
    </source>
</evidence>
<dbReference type="GO" id="GO:0016787">
    <property type="term" value="F:hydrolase activity"/>
    <property type="evidence" value="ECO:0007669"/>
    <property type="project" value="UniProtKB-KW"/>
</dbReference>
<keyword evidence="2" id="KW-0548">Nucleotidyltransferase</keyword>
<dbReference type="GO" id="GO:0004519">
    <property type="term" value="F:endonuclease activity"/>
    <property type="evidence" value="ECO:0007669"/>
    <property type="project" value="UniProtKB-KW"/>
</dbReference>
<evidence type="ECO:0000259" key="7">
    <source>
        <dbReference type="Pfam" id="PF17917"/>
    </source>
</evidence>
<gene>
    <name evidence="8" type="ORF">TCNE_LOCUS9597</name>
</gene>
<reference evidence="10" key="1">
    <citation type="submission" date="2016-06" db="UniProtKB">
        <authorList>
            <consortium name="WormBaseParasite"/>
        </authorList>
    </citation>
    <scope>IDENTIFICATION</scope>
</reference>
<dbReference type="InterPro" id="IPR041373">
    <property type="entry name" value="RT_RNaseH"/>
</dbReference>
<evidence type="ECO:0000256" key="3">
    <source>
        <dbReference type="ARBA" id="ARBA00022722"/>
    </source>
</evidence>
<protein>
    <submittedName>
        <fullName evidence="10">RT_RNaseH domain-containing protein</fullName>
    </submittedName>
</protein>
<evidence type="ECO:0000313" key="9">
    <source>
        <dbReference type="Proteomes" id="UP000050794"/>
    </source>
</evidence>
<keyword evidence="3" id="KW-0540">Nuclease</keyword>
<sequence length="149" mass="16453">MKTTFTSDLLLTRFNPNLPIVIAADASADADGTRTVLSHPLPGGSGKATNNARRALNPTQKNYSQIEKEAFALIFAVRKFHRFLHKRHFTLNLDPKPLLSVFGNNKGIPAYSANSLQRWATTLLTTSLRSTSTYELSIIARRTLPLCVA</sequence>
<evidence type="ECO:0000256" key="4">
    <source>
        <dbReference type="ARBA" id="ARBA00022759"/>
    </source>
</evidence>
<keyword evidence="6" id="KW-0695">RNA-directed DNA polymerase</keyword>
<keyword evidence="4" id="KW-0255">Endonuclease</keyword>
<evidence type="ECO:0000313" key="10">
    <source>
        <dbReference type="WBParaSite" id="TCNE_0000959701-mRNA-1"/>
    </source>
</evidence>
<evidence type="ECO:0000256" key="1">
    <source>
        <dbReference type="ARBA" id="ARBA00022679"/>
    </source>
</evidence>
<evidence type="ECO:0000313" key="8">
    <source>
        <dbReference type="EMBL" id="VDM40918.1"/>
    </source>
</evidence>
<dbReference type="SUPFAM" id="SSF56672">
    <property type="entry name" value="DNA/RNA polymerases"/>
    <property type="match status" value="1"/>
</dbReference>
<keyword evidence="1" id="KW-0808">Transferase</keyword>
<accession>A0A183UM77</accession>
<feature type="domain" description="Reverse transcriptase RNase H-like" evidence="7">
    <location>
        <begin position="16"/>
        <end position="123"/>
    </location>
</feature>
<name>A0A183UM77_TOXCA</name>
<reference evidence="8 9" key="2">
    <citation type="submission" date="2018-11" db="EMBL/GenBank/DDBJ databases">
        <authorList>
            <consortium name="Pathogen Informatics"/>
        </authorList>
    </citation>
    <scope>NUCLEOTIDE SEQUENCE [LARGE SCALE GENOMIC DNA]</scope>
</reference>
<dbReference type="GO" id="GO:0003964">
    <property type="term" value="F:RNA-directed DNA polymerase activity"/>
    <property type="evidence" value="ECO:0007669"/>
    <property type="project" value="UniProtKB-KW"/>
</dbReference>
<dbReference type="InterPro" id="IPR050951">
    <property type="entry name" value="Retrovirus_Pol_polyprotein"/>
</dbReference>
<evidence type="ECO:0000256" key="2">
    <source>
        <dbReference type="ARBA" id="ARBA00022695"/>
    </source>
</evidence>
<dbReference type="PANTHER" id="PTHR37984:SF5">
    <property type="entry name" value="PROTEIN NYNRIN-LIKE"/>
    <property type="match status" value="1"/>
</dbReference>
<keyword evidence="9" id="KW-1185">Reference proteome</keyword>
<organism evidence="9 10">
    <name type="scientific">Toxocara canis</name>
    <name type="common">Canine roundworm</name>
    <dbReference type="NCBI Taxonomy" id="6265"/>
    <lineage>
        <taxon>Eukaryota</taxon>
        <taxon>Metazoa</taxon>
        <taxon>Ecdysozoa</taxon>
        <taxon>Nematoda</taxon>
        <taxon>Chromadorea</taxon>
        <taxon>Rhabditida</taxon>
        <taxon>Spirurina</taxon>
        <taxon>Ascaridomorpha</taxon>
        <taxon>Ascaridoidea</taxon>
        <taxon>Toxocaridae</taxon>
        <taxon>Toxocara</taxon>
    </lineage>
</organism>